<reference evidence="2 3" key="1">
    <citation type="journal article" date="2018" name="Nat. Ecol. Evol.">
        <title>Shark genomes provide insights into elasmobranch evolution and the origin of vertebrates.</title>
        <authorList>
            <person name="Hara Y"/>
            <person name="Yamaguchi K"/>
            <person name="Onimaru K"/>
            <person name="Kadota M"/>
            <person name="Koyanagi M"/>
            <person name="Keeley SD"/>
            <person name="Tatsumi K"/>
            <person name="Tanaka K"/>
            <person name="Motone F"/>
            <person name="Kageyama Y"/>
            <person name="Nozu R"/>
            <person name="Adachi N"/>
            <person name="Nishimura O"/>
            <person name="Nakagawa R"/>
            <person name="Tanegashima C"/>
            <person name="Kiyatake I"/>
            <person name="Matsumoto R"/>
            <person name="Murakumo K"/>
            <person name="Nishida K"/>
            <person name="Terakita A"/>
            <person name="Kuratani S"/>
            <person name="Sato K"/>
            <person name="Hyodo S Kuraku.S."/>
        </authorList>
    </citation>
    <scope>NUCLEOTIDE SEQUENCE [LARGE SCALE GENOMIC DNA]</scope>
</reference>
<dbReference type="GO" id="GO:0016197">
    <property type="term" value="P:endosomal transport"/>
    <property type="evidence" value="ECO:0007669"/>
    <property type="project" value="TreeGrafter"/>
</dbReference>
<gene>
    <name evidence="2" type="ORF">scyTo_0020909</name>
</gene>
<evidence type="ECO:0000313" key="2">
    <source>
        <dbReference type="EMBL" id="GCB75422.1"/>
    </source>
</evidence>
<dbReference type="GO" id="GO:0007032">
    <property type="term" value="P:endosome organization"/>
    <property type="evidence" value="ECO:0007669"/>
    <property type="project" value="TreeGrafter"/>
</dbReference>
<dbReference type="PANTHER" id="PTHR31409:SF0">
    <property type="entry name" value="WASH COMPLEX SUBUNIT 4"/>
    <property type="match status" value="1"/>
</dbReference>
<dbReference type="STRING" id="75743.A0A401PQM8"/>
<dbReference type="GO" id="GO:0005768">
    <property type="term" value="C:endosome"/>
    <property type="evidence" value="ECO:0007669"/>
    <property type="project" value="TreeGrafter"/>
</dbReference>
<dbReference type="PANTHER" id="PTHR31409">
    <property type="entry name" value="WASH COMPLEX SUBUNIT 4"/>
    <property type="match status" value="1"/>
</dbReference>
<sequence>EPSEIDQRDKYVGVCALFVLHFQIFRTLDKKLYKSLLDVCKKVPAITLTANIIWLADRFLLCKMASAAKVAEKKNVQSIKIQRETFLQQKAQTLTKDVQSYYLFVSSWMMKMESILSKVQSVDKFTEDLSNRCSIFIQVIF</sequence>
<organism evidence="2 3">
    <name type="scientific">Scyliorhinus torazame</name>
    <name type="common">Cloudy catshark</name>
    <name type="synonym">Catulus torazame</name>
    <dbReference type="NCBI Taxonomy" id="75743"/>
    <lineage>
        <taxon>Eukaryota</taxon>
        <taxon>Metazoa</taxon>
        <taxon>Chordata</taxon>
        <taxon>Craniata</taxon>
        <taxon>Vertebrata</taxon>
        <taxon>Chondrichthyes</taxon>
        <taxon>Elasmobranchii</taxon>
        <taxon>Galeomorphii</taxon>
        <taxon>Galeoidea</taxon>
        <taxon>Carcharhiniformes</taxon>
        <taxon>Scyliorhinidae</taxon>
        <taxon>Scyliorhinus</taxon>
    </lineage>
</organism>
<dbReference type="InterPro" id="IPR027307">
    <property type="entry name" value="WASH7"/>
</dbReference>
<evidence type="ECO:0000259" key="1">
    <source>
        <dbReference type="Pfam" id="PF14745"/>
    </source>
</evidence>
<dbReference type="OrthoDB" id="10261210at2759"/>
<dbReference type="AlphaFoldDB" id="A0A401PQM8"/>
<dbReference type="EMBL" id="BFAA01017635">
    <property type="protein sequence ID" value="GCB75422.1"/>
    <property type="molecule type" value="Genomic_DNA"/>
</dbReference>
<keyword evidence="3" id="KW-1185">Reference proteome</keyword>
<dbReference type="InterPro" id="IPR028191">
    <property type="entry name" value="WASH-4_N"/>
</dbReference>
<protein>
    <recommendedName>
        <fullName evidence="1">WASH complex subunit 4 N-terminal domain-containing protein</fullName>
    </recommendedName>
</protein>
<proteinExistence type="predicted"/>
<feature type="non-terminal residue" evidence="2">
    <location>
        <position position="1"/>
    </location>
</feature>
<name>A0A401PQM8_SCYTO</name>
<dbReference type="Pfam" id="PF14745">
    <property type="entry name" value="WASH-4_N"/>
    <property type="match status" value="1"/>
</dbReference>
<accession>A0A401PQM8</accession>
<comment type="caution">
    <text evidence="2">The sequence shown here is derived from an EMBL/GenBank/DDBJ whole genome shotgun (WGS) entry which is preliminary data.</text>
</comment>
<feature type="domain" description="WASH complex subunit 4 N-terminal" evidence="1">
    <location>
        <begin position="2"/>
        <end position="139"/>
    </location>
</feature>
<dbReference type="GO" id="GO:0071203">
    <property type="term" value="C:WASH complex"/>
    <property type="evidence" value="ECO:0007669"/>
    <property type="project" value="InterPro"/>
</dbReference>
<evidence type="ECO:0000313" key="3">
    <source>
        <dbReference type="Proteomes" id="UP000288216"/>
    </source>
</evidence>
<dbReference type="Proteomes" id="UP000288216">
    <property type="component" value="Unassembled WGS sequence"/>
</dbReference>